<evidence type="ECO:0000313" key="6">
    <source>
        <dbReference type="EMBL" id="KAK7290997.1"/>
    </source>
</evidence>
<dbReference type="FunFam" id="1.20.140.40:FF:000008">
    <property type="entry name" value="Invertase/pectin methylesterase inhibitor family protein"/>
    <property type="match status" value="1"/>
</dbReference>
<organism evidence="6 7">
    <name type="scientific">Crotalaria pallida</name>
    <name type="common">Smooth rattlebox</name>
    <name type="synonym">Crotalaria striata</name>
    <dbReference type="NCBI Taxonomy" id="3830"/>
    <lineage>
        <taxon>Eukaryota</taxon>
        <taxon>Viridiplantae</taxon>
        <taxon>Streptophyta</taxon>
        <taxon>Embryophyta</taxon>
        <taxon>Tracheophyta</taxon>
        <taxon>Spermatophyta</taxon>
        <taxon>Magnoliopsida</taxon>
        <taxon>eudicotyledons</taxon>
        <taxon>Gunneridae</taxon>
        <taxon>Pentapetalae</taxon>
        <taxon>rosids</taxon>
        <taxon>fabids</taxon>
        <taxon>Fabales</taxon>
        <taxon>Fabaceae</taxon>
        <taxon>Papilionoideae</taxon>
        <taxon>50 kb inversion clade</taxon>
        <taxon>genistoids sensu lato</taxon>
        <taxon>core genistoids</taxon>
        <taxon>Crotalarieae</taxon>
        <taxon>Crotalaria</taxon>
    </lineage>
</organism>
<dbReference type="Gene3D" id="1.20.140.40">
    <property type="entry name" value="Invertase/pectin methylesterase inhibitor family protein"/>
    <property type="match status" value="1"/>
</dbReference>
<evidence type="ECO:0000313" key="7">
    <source>
        <dbReference type="Proteomes" id="UP001372338"/>
    </source>
</evidence>
<dbReference type="SMART" id="SM00856">
    <property type="entry name" value="PMEI"/>
    <property type="match status" value="1"/>
</dbReference>
<dbReference type="PANTHER" id="PTHR36710:SF20">
    <property type="entry name" value="PECTINESTERASE INHIBITOR DOMAIN PROTEIN"/>
    <property type="match status" value="1"/>
</dbReference>
<evidence type="ECO:0000256" key="1">
    <source>
        <dbReference type="ARBA" id="ARBA00022729"/>
    </source>
</evidence>
<dbReference type="SUPFAM" id="SSF101148">
    <property type="entry name" value="Plant invertase/pectin methylesterase inhibitor"/>
    <property type="match status" value="1"/>
</dbReference>
<evidence type="ECO:0000259" key="5">
    <source>
        <dbReference type="SMART" id="SM00856"/>
    </source>
</evidence>
<evidence type="ECO:0000256" key="3">
    <source>
        <dbReference type="ARBA" id="ARBA00038471"/>
    </source>
</evidence>
<evidence type="ECO:0000256" key="2">
    <source>
        <dbReference type="ARBA" id="ARBA00023157"/>
    </source>
</evidence>
<dbReference type="InterPro" id="IPR052421">
    <property type="entry name" value="PCW_Enzyme_Inhibitor"/>
</dbReference>
<protein>
    <recommendedName>
        <fullName evidence="5">Pectinesterase inhibitor domain-containing protein</fullName>
    </recommendedName>
</protein>
<dbReference type="Proteomes" id="UP001372338">
    <property type="component" value="Unassembled WGS sequence"/>
</dbReference>
<accession>A0AAN9J2H2</accession>
<gene>
    <name evidence="6" type="ORF">RIF29_05826</name>
</gene>
<comment type="similarity">
    <text evidence="3">Belongs to the PMEI family.</text>
</comment>
<evidence type="ECO:0000256" key="4">
    <source>
        <dbReference type="SAM" id="SignalP"/>
    </source>
</evidence>
<keyword evidence="7" id="KW-1185">Reference proteome</keyword>
<keyword evidence="1 4" id="KW-0732">Signal</keyword>
<reference evidence="6 7" key="1">
    <citation type="submission" date="2024-01" db="EMBL/GenBank/DDBJ databases">
        <title>The genomes of 5 underutilized Papilionoideae crops provide insights into root nodulation and disease resistanc.</title>
        <authorList>
            <person name="Yuan L."/>
        </authorList>
    </citation>
    <scope>NUCLEOTIDE SEQUENCE [LARGE SCALE GENOMIC DNA]</scope>
    <source>
        <strain evidence="6">ZHUSHIDOU_FW_LH</strain>
        <tissue evidence="6">Leaf</tissue>
    </source>
</reference>
<dbReference type="InterPro" id="IPR035513">
    <property type="entry name" value="Invertase/methylesterase_inhib"/>
</dbReference>
<dbReference type="EMBL" id="JAYWIO010000001">
    <property type="protein sequence ID" value="KAK7290997.1"/>
    <property type="molecule type" value="Genomic_DNA"/>
</dbReference>
<dbReference type="Pfam" id="PF04043">
    <property type="entry name" value="PMEI"/>
    <property type="match status" value="1"/>
</dbReference>
<feature type="chain" id="PRO_5042883304" description="Pectinesterase inhibitor domain-containing protein" evidence="4">
    <location>
        <begin position="31"/>
        <end position="190"/>
    </location>
</feature>
<dbReference type="AlphaFoldDB" id="A0AAN9J2H2"/>
<sequence length="190" mass="20509">MTMASFTIKPSSISCLVLMFLLFASSSSYASNKVVDVSTICKETENPSFCLNILNSKPGGAKGADLVTLAQYTIDVVRGNVTNSISLIKSLIEQSGKDPKAKAHYEECLVHFSEEEGALGDINQTQELLKKGDYVGVNSAASAVTTDVQDCISGEDPDDPTYPDKSKLLEYADIIEQVVSIILVISNYLR</sequence>
<feature type="signal peptide" evidence="4">
    <location>
        <begin position="1"/>
        <end position="30"/>
    </location>
</feature>
<dbReference type="CDD" id="cd15797">
    <property type="entry name" value="PMEI"/>
    <property type="match status" value="1"/>
</dbReference>
<comment type="caution">
    <text evidence="6">The sequence shown here is derived from an EMBL/GenBank/DDBJ whole genome shotgun (WGS) entry which is preliminary data.</text>
</comment>
<dbReference type="GO" id="GO:0046910">
    <property type="term" value="F:pectinesterase inhibitor activity"/>
    <property type="evidence" value="ECO:0007669"/>
    <property type="project" value="InterPro"/>
</dbReference>
<dbReference type="InterPro" id="IPR006501">
    <property type="entry name" value="Pectinesterase_inhib_dom"/>
</dbReference>
<proteinExistence type="inferred from homology"/>
<name>A0AAN9J2H2_CROPI</name>
<dbReference type="PANTHER" id="PTHR36710">
    <property type="entry name" value="PECTINESTERASE INHIBITOR-LIKE"/>
    <property type="match status" value="1"/>
</dbReference>
<dbReference type="NCBIfam" id="TIGR01614">
    <property type="entry name" value="PME_inhib"/>
    <property type="match status" value="1"/>
</dbReference>
<keyword evidence="2" id="KW-1015">Disulfide bond</keyword>
<dbReference type="InterPro" id="IPR034086">
    <property type="entry name" value="PMEI_plant"/>
</dbReference>
<feature type="domain" description="Pectinesterase inhibitor" evidence="5">
    <location>
        <begin position="32"/>
        <end position="185"/>
    </location>
</feature>